<gene>
    <name evidence="1" type="ORF">CTT34_10185</name>
</gene>
<proteinExistence type="predicted"/>
<reference evidence="1 2" key="1">
    <citation type="submission" date="2017-10" db="EMBL/GenBank/DDBJ databases">
        <title>Coral associated bacteria.</title>
        <authorList>
            <person name="Wang X."/>
        </authorList>
    </citation>
    <scope>NUCLEOTIDE SEQUENCE [LARGE SCALE GENOMIC DNA]</scope>
    <source>
        <strain evidence="1 2">SCSIO 43005</strain>
    </source>
</reference>
<dbReference type="KEGG" id="hmd:CTT34_10185"/>
<dbReference type="AlphaFoldDB" id="A0A857GSD6"/>
<sequence length="63" mass="6855">MSLSVKQRAQLRAKGIVVRIEYGNGSVKCSTPEGERYYTAADLKAMAKPGFMDRFTAWIGGAA</sequence>
<dbReference type="EMBL" id="CP024621">
    <property type="protein sequence ID" value="QHD50031.1"/>
    <property type="molecule type" value="Genomic_DNA"/>
</dbReference>
<organism evidence="1 2">
    <name type="scientific">Vreelandella aquamarina</name>
    <dbReference type="NCBI Taxonomy" id="77097"/>
    <lineage>
        <taxon>Bacteria</taxon>
        <taxon>Pseudomonadati</taxon>
        <taxon>Pseudomonadota</taxon>
        <taxon>Gammaproteobacteria</taxon>
        <taxon>Oceanospirillales</taxon>
        <taxon>Halomonadaceae</taxon>
        <taxon>Vreelandella</taxon>
    </lineage>
</organism>
<evidence type="ECO:0000313" key="2">
    <source>
        <dbReference type="Proteomes" id="UP000463949"/>
    </source>
</evidence>
<accession>A0A857GSD6</accession>
<protein>
    <submittedName>
        <fullName evidence="1">Uncharacterized protein</fullName>
    </submittedName>
</protein>
<name>A0A857GSD6_9GAMM</name>
<dbReference type="Proteomes" id="UP000463949">
    <property type="component" value="Chromosome"/>
</dbReference>
<evidence type="ECO:0000313" key="1">
    <source>
        <dbReference type="EMBL" id="QHD50031.1"/>
    </source>
</evidence>
<dbReference type="RefSeq" id="WP_159342344.1">
    <property type="nucleotide sequence ID" value="NZ_CP024621.1"/>
</dbReference>